<organism evidence="1">
    <name type="scientific">Arundo donax</name>
    <name type="common">Giant reed</name>
    <name type="synonym">Donax arundinaceus</name>
    <dbReference type="NCBI Taxonomy" id="35708"/>
    <lineage>
        <taxon>Eukaryota</taxon>
        <taxon>Viridiplantae</taxon>
        <taxon>Streptophyta</taxon>
        <taxon>Embryophyta</taxon>
        <taxon>Tracheophyta</taxon>
        <taxon>Spermatophyta</taxon>
        <taxon>Magnoliopsida</taxon>
        <taxon>Liliopsida</taxon>
        <taxon>Poales</taxon>
        <taxon>Poaceae</taxon>
        <taxon>PACMAD clade</taxon>
        <taxon>Arundinoideae</taxon>
        <taxon>Arundineae</taxon>
        <taxon>Arundo</taxon>
    </lineage>
</organism>
<name>A0A0A9H1Q9_ARUDO</name>
<accession>A0A0A9H1Q9</accession>
<protein>
    <submittedName>
        <fullName evidence="1">Uncharacterized protein</fullName>
    </submittedName>
</protein>
<dbReference type="EMBL" id="GBRH01171078">
    <property type="protein sequence ID" value="JAE26818.1"/>
    <property type="molecule type" value="Transcribed_RNA"/>
</dbReference>
<evidence type="ECO:0000313" key="1">
    <source>
        <dbReference type="EMBL" id="JAE26818.1"/>
    </source>
</evidence>
<reference evidence="1" key="2">
    <citation type="journal article" date="2015" name="Data Brief">
        <title>Shoot transcriptome of the giant reed, Arundo donax.</title>
        <authorList>
            <person name="Barrero R.A."/>
            <person name="Guerrero F.D."/>
            <person name="Moolhuijzen P."/>
            <person name="Goolsby J.A."/>
            <person name="Tidwell J."/>
            <person name="Bellgard S.E."/>
            <person name="Bellgard M.I."/>
        </authorList>
    </citation>
    <scope>NUCLEOTIDE SEQUENCE</scope>
    <source>
        <tissue evidence="1">Shoot tissue taken approximately 20 cm above the soil surface</tissue>
    </source>
</reference>
<proteinExistence type="predicted"/>
<dbReference type="AlphaFoldDB" id="A0A0A9H1Q9"/>
<sequence>MAVAEWWLKAMNSYARENHSCIFFMHRLCILLEYRDTILTS</sequence>
<reference evidence="1" key="1">
    <citation type="submission" date="2014-09" db="EMBL/GenBank/DDBJ databases">
        <authorList>
            <person name="Magalhaes I.L.F."/>
            <person name="Oliveira U."/>
            <person name="Santos F.R."/>
            <person name="Vidigal T.H.D.A."/>
            <person name="Brescovit A.D."/>
            <person name="Santos A.J."/>
        </authorList>
    </citation>
    <scope>NUCLEOTIDE SEQUENCE</scope>
    <source>
        <tissue evidence="1">Shoot tissue taken approximately 20 cm above the soil surface</tissue>
    </source>
</reference>